<comment type="caution">
    <text evidence="2">The sequence shown here is derived from an EMBL/GenBank/DDBJ whole genome shotgun (WGS) entry which is preliminary data.</text>
</comment>
<evidence type="ECO:0008006" key="4">
    <source>
        <dbReference type="Google" id="ProtNLM"/>
    </source>
</evidence>
<feature type="transmembrane region" description="Helical" evidence="1">
    <location>
        <begin position="147"/>
        <end position="173"/>
    </location>
</feature>
<proteinExistence type="predicted"/>
<dbReference type="STRING" id="1150625.Q75_17000"/>
<feature type="transmembrane region" description="Helical" evidence="1">
    <location>
        <begin position="305"/>
        <end position="326"/>
    </location>
</feature>
<feature type="transmembrane region" description="Helical" evidence="1">
    <location>
        <begin position="242"/>
        <end position="260"/>
    </location>
</feature>
<feature type="transmembrane region" description="Helical" evidence="1">
    <location>
        <begin position="65"/>
        <end position="87"/>
    </location>
</feature>
<protein>
    <recommendedName>
        <fullName evidence="4">Multidrug ABC transporter permease</fullName>
    </recommendedName>
</protein>
<keyword evidence="1" id="KW-0812">Transmembrane</keyword>
<name>A0A147K400_9BACI</name>
<keyword evidence="1" id="KW-0472">Membrane</keyword>
<dbReference type="EMBL" id="LDYG01000057">
    <property type="protein sequence ID" value="KUP04013.1"/>
    <property type="molecule type" value="Genomic_DNA"/>
</dbReference>
<reference evidence="2 3" key="1">
    <citation type="journal article" date="2016" name="Front. Microbiol.">
        <title>Microevolution Analysis of Bacillus coahuilensis Unveils Differences in Phosphorus Acquisition Strategies and Their Regulation.</title>
        <authorList>
            <person name="Gomez-Lunar Z."/>
            <person name="Hernandez-Gonzalez I."/>
            <person name="Rodriguez-Torres M.D."/>
            <person name="Souza V."/>
            <person name="Olmedo-Alvarez G."/>
        </authorList>
    </citation>
    <scope>NUCLEOTIDE SEQUENCE [LARGE SCALE GENOMIC DNA]</scope>
    <source>
        <strain evidence="3">p1.1.43</strain>
    </source>
</reference>
<dbReference type="RefSeq" id="WP_059352091.1">
    <property type="nucleotide sequence ID" value="NZ_LDYG01000057.1"/>
</dbReference>
<organism evidence="2 3">
    <name type="scientific">Bacillus coahuilensis p1.1.43</name>
    <dbReference type="NCBI Taxonomy" id="1150625"/>
    <lineage>
        <taxon>Bacteria</taxon>
        <taxon>Bacillati</taxon>
        <taxon>Bacillota</taxon>
        <taxon>Bacilli</taxon>
        <taxon>Bacillales</taxon>
        <taxon>Bacillaceae</taxon>
        <taxon>Bacillus</taxon>
    </lineage>
</organism>
<gene>
    <name evidence="2" type="ORF">Q75_17000</name>
</gene>
<feature type="transmembrane region" description="Helical" evidence="1">
    <location>
        <begin position="108"/>
        <end position="135"/>
    </location>
</feature>
<evidence type="ECO:0000256" key="1">
    <source>
        <dbReference type="SAM" id="Phobius"/>
    </source>
</evidence>
<feature type="transmembrane region" description="Helical" evidence="1">
    <location>
        <begin position="180"/>
        <end position="207"/>
    </location>
</feature>
<keyword evidence="1" id="KW-1133">Transmembrane helix</keyword>
<dbReference type="PATRIC" id="fig|1150625.3.peg.3570"/>
<feature type="transmembrane region" description="Helical" evidence="1">
    <location>
        <begin position="338"/>
        <end position="357"/>
    </location>
</feature>
<dbReference type="AlphaFoldDB" id="A0A147K400"/>
<feature type="transmembrane region" description="Helical" evidence="1">
    <location>
        <begin position="21"/>
        <end position="41"/>
    </location>
</feature>
<evidence type="ECO:0000313" key="2">
    <source>
        <dbReference type="EMBL" id="KUP04013.1"/>
    </source>
</evidence>
<keyword evidence="3" id="KW-1185">Reference proteome</keyword>
<sequence length="677" mass="79034">MKLKTSYFNMGIVLQDLKQHGWISLLYFVGLLLTVPILLLMRATDDNFERNYPPTLLDTLFTGDYFLQLFFLFTIPILTGMFIFRYLHKKDSTDFSHSLPIRREGHYFSHLVGGATILLVPIWANTLIGIIIALINSTTVFIPMGEFIIWALCLSFFSLFFFLLSSAVGLGVGNTIAQGVLTYILIGLPMGITLLGSFHLSFFLYGFPEYNPTRYHLFPFYHIGEFLLDSSGIDPVFTVSSWMTYSILMILFFVVGLLFYRYRSLEMTNQIISFKFLRPIFKYGVTLCAMLVGGIYFHVSQDSAGWLYFGYVIGALIGYVMAQMLLDKTWRLSLKKLVIGYGAYAVVVFLIGLSLHFDIYGYETRIPSENEIDEVYVEVPEYGNQVYYYDSYEERYTFSSDRNLISNTALVHEIVAQNPYKTYSRQWNEELRTVNFQYKLENGSTFSRAYTVDMSDEKIKNALRLLVETPEFKKDRYGFDSIDKETDKITLHSEWLYDKTITILNPEEVKQFKALLKQDILEMTFDQEEKIYQASNYRAELSQKNDRYHPFLDYHILDSYVHVNEWLREKGYLEELEVTADDFERMELVEFTAELRNTLPYPEIVFQPGELEMQGIEQDITILEYTDKKEIQQVLDLNSKDYYDYQEDILYIGLLSDSNGNQTYLFFTEDNIPPFLQ</sequence>
<dbReference type="OrthoDB" id="1706490at2"/>
<accession>A0A147K400</accession>
<feature type="transmembrane region" description="Helical" evidence="1">
    <location>
        <begin position="280"/>
        <end position="299"/>
    </location>
</feature>
<evidence type="ECO:0000313" key="3">
    <source>
        <dbReference type="Proteomes" id="UP000074108"/>
    </source>
</evidence>
<dbReference type="Proteomes" id="UP000074108">
    <property type="component" value="Unassembled WGS sequence"/>
</dbReference>